<dbReference type="PROSITE" id="PS51534">
    <property type="entry name" value="SEFIR"/>
    <property type="match status" value="1"/>
</dbReference>
<evidence type="ECO:0000313" key="2">
    <source>
        <dbReference type="EMBL" id="MBB4722708.1"/>
    </source>
</evidence>
<organism evidence="2 3">
    <name type="scientific">Xanthomonas euvesicatoria</name>
    <dbReference type="NCBI Taxonomy" id="456327"/>
    <lineage>
        <taxon>Bacteria</taxon>
        <taxon>Pseudomonadati</taxon>
        <taxon>Pseudomonadota</taxon>
        <taxon>Gammaproteobacteria</taxon>
        <taxon>Lysobacterales</taxon>
        <taxon>Lysobacteraceae</taxon>
        <taxon>Xanthomonas</taxon>
    </lineage>
</organism>
<dbReference type="GO" id="GO:0007165">
    <property type="term" value="P:signal transduction"/>
    <property type="evidence" value="ECO:0007669"/>
    <property type="project" value="InterPro"/>
</dbReference>
<evidence type="ECO:0000313" key="3">
    <source>
        <dbReference type="Proteomes" id="UP000576603"/>
    </source>
</evidence>
<comment type="caution">
    <text evidence="2">The sequence shown here is derived from an EMBL/GenBank/DDBJ whole genome shotgun (WGS) entry which is preliminary data.</text>
</comment>
<reference evidence="2 3" key="1">
    <citation type="submission" date="2020-08" db="EMBL/GenBank/DDBJ databases">
        <title>Studying the diversity of plant-associated saprophytic bacteria and their role in host health and plant-pathogen interactions.</title>
        <authorList>
            <person name="Potnis N."/>
        </authorList>
    </citation>
    <scope>NUCLEOTIDE SEQUENCE [LARGE SCALE GENOMIC DNA]</scope>
    <source>
        <strain evidence="2 3">CFBP 7922</strain>
    </source>
</reference>
<protein>
    <recommendedName>
        <fullName evidence="1">SEFIR domain-containing protein</fullName>
    </recommendedName>
</protein>
<dbReference type="Proteomes" id="UP000576603">
    <property type="component" value="Unassembled WGS sequence"/>
</dbReference>
<gene>
    <name evidence="2" type="ORF">FHY32_001026</name>
</gene>
<dbReference type="AlphaFoldDB" id="A0AAW3U0F8"/>
<proteinExistence type="predicted"/>
<evidence type="ECO:0000259" key="1">
    <source>
        <dbReference type="PROSITE" id="PS51534"/>
    </source>
</evidence>
<dbReference type="InterPro" id="IPR013568">
    <property type="entry name" value="SEFIR_dom"/>
</dbReference>
<feature type="domain" description="SEFIR" evidence="1">
    <location>
        <begin position="5"/>
        <end position="141"/>
    </location>
</feature>
<sequence length="475" mass="53857">MDIAQPRVFISYSWSSPSHREQVRVWAEQLVSDGIDVVLDQWDLETGDDKYAFMESMVVDSTVTHVLVFTDREYARKANDKVSGVGTESQIISREVYARVKQSKFIPVVCEKDDRGEPLLPVFFESRIWIDFSTAESANENWESLIRVLHGQPLHKKPALGKAPAYLAADHTVPASPALVKLVALKQAVHLGKAGVKGYRREFLDACYSYVDSFRTRSVPSTDELPQKTLDTCGKLKVVRDHLVDWVLLESEGDSPVFADSLISVLEKLLELKSRPKEISSFSDNWFDAHAVFVYETFIYIVAALLRNEAYSTLNAVLTGYYLQPSMSGGKEFSGINAFHGHSDLLQILAPAGRSLKAPAAELIKRQADRSDIPFKDVMQAEILILLMVMLNPGYWFPQTLFYLPMHEIPEFFLRATKHRDFVKLAQITGVSNADELRARVKDGHNRMGVNGWYWFNSFDRTFWSAMNMDKLDTL</sequence>
<dbReference type="Gene3D" id="3.40.50.10140">
    <property type="entry name" value="Toll/interleukin-1 receptor homology (TIR) domain"/>
    <property type="match status" value="1"/>
</dbReference>
<dbReference type="SUPFAM" id="SSF52200">
    <property type="entry name" value="Toll/Interleukin receptor TIR domain"/>
    <property type="match status" value="1"/>
</dbReference>
<dbReference type="InterPro" id="IPR000157">
    <property type="entry name" value="TIR_dom"/>
</dbReference>
<dbReference type="RefSeq" id="WP_184420279.1">
    <property type="nucleotide sequence ID" value="NZ_JACHNK010000002.1"/>
</dbReference>
<dbReference type="EMBL" id="JACHNL010000002">
    <property type="protein sequence ID" value="MBB4722708.1"/>
    <property type="molecule type" value="Genomic_DNA"/>
</dbReference>
<accession>A0AAW3U0F8</accession>
<dbReference type="InterPro" id="IPR035897">
    <property type="entry name" value="Toll_tir_struct_dom_sf"/>
</dbReference>
<name>A0AAW3U0F8_XANEU</name>
<dbReference type="Pfam" id="PF13676">
    <property type="entry name" value="TIR_2"/>
    <property type="match status" value="1"/>
</dbReference>